<evidence type="ECO:0000313" key="3">
    <source>
        <dbReference type="Proteomes" id="UP000006294"/>
    </source>
</evidence>
<organism evidence="2 3">
    <name type="scientific">Amphibacillus xylanus (strain ATCC 51415 / DSM 6626 / JCM 7361 / LMG 17667 / NBRC 15112 / Ep01)</name>
    <dbReference type="NCBI Taxonomy" id="698758"/>
    <lineage>
        <taxon>Bacteria</taxon>
        <taxon>Bacillati</taxon>
        <taxon>Bacillota</taxon>
        <taxon>Bacilli</taxon>
        <taxon>Bacillales</taxon>
        <taxon>Bacillaceae</taxon>
        <taxon>Amphibacillus</taxon>
    </lineage>
</organism>
<reference evidence="2 3" key="1">
    <citation type="submission" date="2011-01" db="EMBL/GenBank/DDBJ databases">
        <title>Whole genome sequence of Amphibacillus xylinus NBRC 15112.</title>
        <authorList>
            <person name="Nakazawa H."/>
            <person name="Katano Y."/>
            <person name="Nakamura S."/>
            <person name="Sasagawa M."/>
            <person name="Fukada J."/>
            <person name="Arai T."/>
            <person name="Sasakura N."/>
            <person name="Mochizuki D."/>
            <person name="Hosoyama A."/>
            <person name="Harada K."/>
            <person name="Horikawa H."/>
            <person name="Kato Y."/>
            <person name="Harada T."/>
            <person name="Sasaki K."/>
            <person name="Sekiguchi M."/>
            <person name="Hodoyama M."/>
            <person name="Nishiko R."/>
            <person name="Narita H."/>
            <person name="Hanamaki A."/>
            <person name="Hata C."/>
            <person name="Konno Y."/>
            <person name="Niimura Y."/>
            <person name="Yamazaki S."/>
            <person name="Fujita N."/>
        </authorList>
    </citation>
    <scope>NUCLEOTIDE SEQUENCE [LARGE SCALE GENOMIC DNA]</scope>
    <source>
        <strain evidence="3">ATCC 51415 / DSM 6626 / JCM 7361 / LMG 17667 / NBRC 15112 / Ep01</strain>
    </source>
</reference>
<dbReference type="RefSeq" id="WP_015009509.1">
    <property type="nucleotide sequence ID" value="NC_018704.1"/>
</dbReference>
<dbReference type="EMBL" id="AP012050">
    <property type="protein sequence ID" value="BAM46904.1"/>
    <property type="molecule type" value="Genomic_DNA"/>
</dbReference>
<keyword evidence="3" id="KW-1185">Reference proteome</keyword>
<dbReference type="HOGENOM" id="CLU_616287_0_0_9"/>
<dbReference type="KEGG" id="axl:AXY_07720"/>
<dbReference type="AlphaFoldDB" id="K0IWZ0"/>
<dbReference type="InterPro" id="IPR025641">
    <property type="entry name" value="DUF4340"/>
</dbReference>
<protein>
    <recommendedName>
        <fullName evidence="1">DUF4340 domain-containing protein</fullName>
    </recommendedName>
</protein>
<feature type="domain" description="DUF4340" evidence="1">
    <location>
        <begin position="95"/>
        <end position="195"/>
    </location>
</feature>
<accession>K0IWZ0</accession>
<feature type="domain" description="DUF4340" evidence="1">
    <location>
        <begin position="227"/>
        <end position="378"/>
    </location>
</feature>
<sequence length="444" mass="50487">MKHLSRKVKLTFSISLIVLFVFLIRQLPFGELEGKAEHHFIDIEKQIEKIAVQSERGFTIEKDQDQWAVLDRLEKTNQSVVEQNIVQLQQWSGENVDVKRKDVGLDFPILSIRVDYDDGTHTYLMIGKLDSSGTSFYVGDREQGKIYLVDRSLIESFPFSVQAYLDTSLLPWSASEVETVFIDNGTEEIHLTKNSPYPEQETRTNLTGWLIGAPYQHYHHTTYSLMEGLLQSLQSFQMEELVAERVSDWSEYGLESSQFTIEFVTATDQIKFLIGSPATGQSYFARIEGEDQVFTLSNQLLEAFSYQAKDYHDGYVKLLALDVMSQLSIESDQLVVDIEMNHLNEDTTEFKVDGQLLDESEWRKAYISLAGLKAVGISGKVIDQAPEIVVTSTIIHDQGEKEIALNFVDYSDEHYAVFIDQVSDFLVNKADVEEAIASIVNVLK</sequence>
<proteinExistence type="predicted"/>
<dbReference type="OrthoDB" id="2939935at2"/>
<dbReference type="STRING" id="698758.AXY_07720"/>
<dbReference type="Proteomes" id="UP000006294">
    <property type="component" value="Chromosome"/>
</dbReference>
<gene>
    <name evidence="2" type="ordered locus">AXY_07720</name>
</gene>
<dbReference type="Pfam" id="PF14238">
    <property type="entry name" value="DUF4340"/>
    <property type="match status" value="2"/>
</dbReference>
<dbReference type="PATRIC" id="fig|698758.3.peg.768"/>
<evidence type="ECO:0000313" key="2">
    <source>
        <dbReference type="EMBL" id="BAM46904.1"/>
    </source>
</evidence>
<name>K0IWZ0_AMPXN</name>
<dbReference type="eggNOG" id="ENOG5032V6S">
    <property type="taxonomic scope" value="Bacteria"/>
</dbReference>
<evidence type="ECO:0000259" key="1">
    <source>
        <dbReference type="Pfam" id="PF14238"/>
    </source>
</evidence>